<feature type="region of interest" description="Disordered" evidence="5">
    <location>
        <begin position="448"/>
        <end position="516"/>
    </location>
</feature>
<evidence type="ECO:0000256" key="1">
    <source>
        <dbReference type="ARBA" id="ARBA00004141"/>
    </source>
</evidence>
<feature type="region of interest" description="Disordered" evidence="5">
    <location>
        <begin position="38"/>
        <end position="66"/>
    </location>
</feature>
<keyword evidence="7" id="KW-0732">Signal</keyword>
<feature type="chain" id="PRO_5042173486" evidence="7">
    <location>
        <begin position="36"/>
        <end position="941"/>
    </location>
</feature>
<feature type="region of interest" description="Disordered" evidence="5">
    <location>
        <begin position="99"/>
        <end position="133"/>
    </location>
</feature>
<dbReference type="Pfam" id="PF15795">
    <property type="entry name" value="Spec3"/>
    <property type="match status" value="1"/>
</dbReference>
<dbReference type="EMBL" id="JARQWQ010000011">
    <property type="protein sequence ID" value="KAK2568604.1"/>
    <property type="molecule type" value="Genomic_DNA"/>
</dbReference>
<keyword evidence="9" id="KW-1185">Reference proteome</keyword>
<reference evidence="8" key="2">
    <citation type="journal article" date="2023" name="Science">
        <title>Genomic signatures of disease resistance in endangered staghorn corals.</title>
        <authorList>
            <person name="Vollmer S.V."/>
            <person name="Selwyn J.D."/>
            <person name="Despard B.A."/>
            <person name="Roesel C.L."/>
        </authorList>
    </citation>
    <scope>NUCLEOTIDE SEQUENCE</scope>
    <source>
        <strain evidence="8">K2</strain>
    </source>
</reference>
<dbReference type="InterPro" id="IPR051077">
    <property type="entry name" value="Ca-dependent_lectin"/>
</dbReference>
<gene>
    <name evidence="8" type="ORF">P5673_006543</name>
</gene>
<evidence type="ECO:0000313" key="9">
    <source>
        <dbReference type="Proteomes" id="UP001249851"/>
    </source>
</evidence>
<organism evidence="8 9">
    <name type="scientific">Acropora cervicornis</name>
    <name type="common">Staghorn coral</name>
    <dbReference type="NCBI Taxonomy" id="6130"/>
    <lineage>
        <taxon>Eukaryota</taxon>
        <taxon>Metazoa</taxon>
        <taxon>Cnidaria</taxon>
        <taxon>Anthozoa</taxon>
        <taxon>Hexacorallia</taxon>
        <taxon>Scleractinia</taxon>
        <taxon>Astrocoeniina</taxon>
        <taxon>Acroporidae</taxon>
        <taxon>Acropora</taxon>
    </lineage>
</organism>
<evidence type="ECO:0000256" key="6">
    <source>
        <dbReference type="SAM" id="Phobius"/>
    </source>
</evidence>
<keyword evidence="8" id="KW-0176">Collagen</keyword>
<dbReference type="Proteomes" id="UP001249851">
    <property type="component" value="Unassembled WGS sequence"/>
</dbReference>
<evidence type="ECO:0000256" key="7">
    <source>
        <dbReference type="SAM" id="SignalP"/>
    </source>
</evidence>
<keyword evidence="4 6" id="KW-0472">Membrane</keyword>
<dbReference type="GO" id="GO:0016020">
    <property type="term" value="C:membrane"/>
    <property type="evidence" value="ECO:0007669"/>
    <property type="project" value="UniProtKB-SubCell"/>
</dbReference>
<evidence type="ECO:0000256" key="3">
    <source>
        <dbReference type="ARBA" id="ARBA00022989"/>
    </source>
</evidence>
<dbReference type="AlphaFoldDB" id="A0AAD9QW69"/>
<dbReference type="GO" id="GO:0005581">
    <property type="term" value="C:collagen trimer"/>
    <property type="evidence" value="ECO:0007669"/>
    <property type="project" value="UniProtKB-KW"/>
</dbReference>
<protein>
    <submittedName>
        <fullName evidence="8">Short-chain collagen C4</fullName>
    </submittedName>
</protein>
<name>A0AAD9QW69_ACRCE</name>
<sequence>MKHSQVTIPRSESLRFFALLVMCCTILAHIPATESLKNDDAHETRQELPTSILQRRAIKENGTTNPQDIEKRLKIIEQRLDALLSKPHGSNNKVVAYFSGEAGKPGKNKPFPGPPGPKGDQGPQGAKGERGQGNGVNYVRWGRKSCPIGTQIVYQGIIGGEHYNHYGGGSQYLCLPRNPKYDKYQNGHQAAGYVYGTEYEVSQYNRNPFDKKLHDHDAPCAVCFVKSRGSMLMMPARNDCPSGWTEEYHGYLMTAHHGHRHSREFICVDGNPEYVHGSKHNKDGALLYPVEGVCGSLPCRPYVAGREFTCAVCTKLDALLSKPHWSNNKVVAYFSGGASKPGKNKPFPGPPGPKGDQGPQGAKGERGQGNGVNYVRWGRKSCPHGTQIVYQGIVAGEHYTHYGGGSNYLCLPRNPKYDKYQNGHQHAGYVYGTEYEVRQYNRNPFDKKLTVHLDGPKSIMGKKSQDNGNANKGPPGPPGIRGPKGETGKPGDEGPVGKTGAQGPQGAKGEMGQDGTGSGGVNYVRWGRTSCPNGTQIVYQGIIGGEWYNHYGGGSQYLCLPRIPKYDKYQNGHQAAGYVYGTEYQVYDYNGNLFDKNLHNSDAPCAVCFVKSRGSMLMMPARNDCPSGWIIEYHGYLMTAYYGDKHSSEFIYVDGNPEYVPGSKQDKNGALLYPVEGVCGSLPCHPYVAGRELTCAVCTKCYDSKVWWKHSVQGIVLQVIEKDLTFPSVKTSKDFKVITIIMKKNASSSTQMLIKDGGDLENRERNAKENSSLVGLNVPAYTEENGVQSGEFAPLTSAKPLENGNYLPGNFSVEAEQKVIPRSEPRVSCASTITPNTLFPGFQIPTETVIPAEESLAGTGKKKRGTVISGVIAFFLTRHEMSLMNRTSVLCVNCFVGLMQLSTIVFLFIGWFWSIIWGCAFVGLSESYGKEVAKVENESNA</sequence>
<dbReference type="PANTHER" id="PTHR24024">
    <property type="entry name" value="PULMONARY SURFACTANT-ASSOCIATED PROTEIN A"/>
    <property type="match status" value="1"/>
</dbReference>
<dbReference type="PANTHER" id="PTHR24024:SF18">
    <property type="entry name" value="SHORT-CHAIN COLLAGEN C4-LIKE"/>
    <property type="match status" value="1"/>
</dbReference>
<evidence type="ECO:0000256" key="2">
    <source>
        <dbReference type="ARBA" id="ARBA00022692"/>
    </source>
</evidence>
<dbReference type="InterPro" id="IPR026673">
    <property type="entry name" value="SPEC3/Stum"/>
</dbReference>
<feature type="signal peptide" evidence="7">
    <location>
        <begin position="1"/>
        <end position="35"/>
    </location>
</feature>
<accession>A0AAD9QW69</accession>
<comment type="caution">
    <text evidence="8">The sequence shown here is derived from an EMBL/GenBank/DDBJ whole genome shotgun (WGS) entry which is preliminary data.</text>
</comment>
<feature type="compositionally biased region" description="Basic and acidic residues" evidence="5">
    <location>
        <begin position="483"/>
        <end position="492"/>
    </location>
</feature>
<feature type="transmembrane region" description="Helical" evidence="6">
    <location>
        <begin position="895"/>
        <end position="924"/>
    </location>
</feature>
<dbReference type="GO" id="GO:0005615">
    <property type="term" value="C:extracellular space"/>
    <property type="evidence" value="ECO:0007669"/>
    <property type="project" value="TreeGrafter"/>
</dbReference>
<evidence type="ECO:0000256" key="5">
    <source>
        <dbReference type="SAM" id="MobiDB-lite"/>
    </source>
</evidence>
<keyword evidence="3 6" id="KW-1133">Transmembrane helix</keyword>
<proteinExistence type="predicted"/>
<feature type="region of interest" description="Disordered" evidence="5">
    <location>
        <begin position="341"/>
        <end position="370"/>
    </location>
</feature>
<reference evidence="8" key="1">
    <citation type="journal article" date="2023" name="G3 (Bethesda)">
        <title>Whole genome assembly and annotation of the endangered Caribbean coral Acropora cervicornis.</title>
        <authorList>
            <person name="Selwyn J.D."/>
            <person name="Vollmer S.V."/>
        </authorList>
    </citation>
    <scope>NUCLEOTIDE SEQUENCE</scope>
    <source>
        <strain evidence="8">K2</strain>
    </source>
</reference>
<evidence type="ECO:0000313" key="8">
    <source>
        <dbReference type="EMBL" id="KAK2568604.1"/>
    </source>
</evidence>
<comment type="subcellular location">
    <subcellularLocation>
        <location evidence="1">Membrane</location>
        <topology evidence="1">Multi-pass membrane protein</topology>
    </subcellularLocation>
</comment>
<keyword evidence="2 6" id="KW-0812">Transmembrane</keyword>
<evidence type="ECO:0000256" key="4">
    <source>
        <dbReference type="ARBA" id="ARBA00023136"/>
    </source>
</evidence>